<feature type="compositionally biased region" description="Acidic residues" evidence="1">
    <location>
        <begin position="781"/>
        <end position="810"/>
    </location>
</feature>
<dbReference type="EMBL" id="HBNR01068340">
    <property type="protein sequence ID" value="CAE4641662.1"/>
    <property type="molecule type" value="Transcribed_RNA"/>
</dbReference>
<proteinExistence type="predicted"/>
<evidence type="ECO:0000256" key="1">
    <source>
        <dbReference type="SAM" id="MobiDB-lite"/>
    </source>
</evidence>
<accession>A0A7S4SCQ9</accession>
<name>A0A7S4SCQ9_9DINO</name>
<feature type="region of interest" description="Disordered" evidence="1">
    <location>
        <begin position="711"/>
        <end position="736"/>
    </location>
</feature>
<reference evidence="2" key="1">
    <citation type="submission" date="2021-01" db="EMBL/GenBank/DDBJ databases">
        <authorList>
            <person name="Corre E."/>
            <person name="Pelletier E."/>
            <person name="Niang G."/>
            <person name="Scheremetjew M."/>
            <person name="Finn R."/>
            <person name="Kale V."/>
            <person name="Holt S."/>
            <person name="Cochrane G."/>
            <person name="Meng A."/>
            <person name="Brown T."/>
            <person name="Cohen L."/>
        </authorList>
    </citation>
    <scope>NUCLEOTIDE SEQUENCE</scope>
    <source>
        <strain evidence="2">CCMP3105</strain>
    </source>
</reference>
<feature type="region of interest" description="Disordered" evidence="1">
    <location>
        <begin position="781"/>
        <end position="811"/>
    </location>
</feature>
<feature type="region of interest" description="Disordered" evidence="1">
    <location>
        <begin position="1"/>
        <end position="50"/>
    </location>
</feature>
<dbReference type="AlphaFoldDB" id="A0A7S4SCQ9"/>
<feature type="compositionally biased region" description="Polar residues" evidence="1">
    <location>
        <begin position="30"/>
        <end position="46"/>
    </location>
</feature>
<protein>
    <submittedName>
        <fullName evidence="2">Uncharacterized protein</fullName>
    </submittedName>
</protein>
<feature type="compositionally biased region" description="Acidic residues" evidence="1">
    <location>
        <begin position="711"/>
        <end position="721"/>
    </location>
</feature>
<evidence type="ECO:0000313" key="2">
    <source>
        <dbReference type="EMBL" id="CAE4641662.1"/>
    </source>
</evidence>
<gene>
    <name evidence="2" type="ORF">AMON00008_LOCUS48365</name>
</gene>
<organism evidence="2">
    <name type="scientific">Alexandrium monilatum</name>
    <dbReference type="NCBI Taxonomy" id="311494"/>
    <lineage>
        <taxon>Eukaryota</taxon>
        <taxon>Sar</taxon>
        <taxon>Alveolata</taxon>
        <taxon>Dinophyceae</taxon>
        <taxon>Gonyaulacales</taxon>
        <taxon>Pyrocystaceae</taxon>
        <taxon>Alexandrium</taxon>
    </lineage>
</organism>
<sequence>MMCCPPATPRLPHQPKGRPPPPFPHLASGSRPQSATTSRSRGNSVPSAMEERLQERLRHCACDEEAEFPRGLEMLGELAERLRQLEQAAHGRLPAMWVVVETCRDCANHFASLRHNEQTYIARYNQLKEALDQTFPEGLAVVPLVPSSCNQLTDIVPTPRQTGYSPPMLGWDPRAPSLGFWRARSQERAPRGGPPADRIGAFEVYLCFPSHLRVPGAVPLPPPRPSSTVAPATEFSVVLLASKLLSRTWPSVDAVLMQLAQAVPNQRLTVSVRTELDLPLPAAELLALPAMHPELRQRESGGPELSFDSALTGTQGEAVLYVPMLLGVRLRAWHPELMEVQEQELRVTSTGEGARAAFVAETVVQLWQAEAEKELVVLCSSPRVVPSLWEGDGFAPFCGRLRCEGGAVLTPDAKGRVRGRPDPLQVVELLQCRGWRPARPAARAADHAHGTGRVVELARLPAPLVEVSLVSGCCGVPVPDASIAVDGEDCGATGADGGPVSCCAKCGEHDLHADHSLVAPEGLRLPFTVNGSCSPCRVQVELPHERLRLVCRALGGAASTAAAADLWLVGGDLARWRRDSREAWLWDGELRDAETERRLPVQAGIAGRAELLRAGGCALARALAGPSCGRGAWRVVLHADGAGQETLECPMVRLARLSDRGAPSALWVARLAREAQGRGRTPTKGGGRLAVRTACCGRGFAGLEVEVDGEAAGATDDDGELELPAPESSAPGAGLQRQLRLQGAPSCLLPGGTRSLILRGRALLDFEVLCTIWVYCVPAERDEEEERDASEEEKEEDVDEKQEGEGEQEEGGTVFICVDSNQVPEEAQPVAGIFRCPGASSEEVLLDGQFIRPIALKRPSGSAGGCECLLTAIELDIKPPEGLVYRAKDPQPLAERCALIGGCELQRLVRCPAAMGYLEVPRQASLA</sequence>